<feature type="transmembrane region" description="Helical" evidence="1">
    <location>
        <begin position="153"/>
        <end position="178"/>
    </location>
</feature>
<dbReference type="Proteomes" id="UP000199289">
    <property type="component" value="Unassembled WGS sequence"/>
</dbReference>
<dbReference type="EMBL" id="FNKQ01000003">
    <property type="protein sequence ID" value="SDQ93216.1"/>
    <property type="molecule type" value="Genomic_DNA"/>
</dbReference>
<dbReference type="Proteomes" id="UP000255421">
    <property type="component" value="Unassembled WGS sequence"/>
</dbReference>
<keyword evidence="1" id="KW-1133">Transmembrane helix</keyword>
<reference evidence="3" key="2">
    <citation type="submission" date="2016-10" db="EMBL/GenBank/DDBJ databases">
        <authorList>
            <person name="de Groot N.N."/>
        </authorList>
    </citation>
    <scope>NUCLEOTIDE SEQUENCE [LARGE SCALE GENOMIC DNA]</scope>
    <source>
        <strain evidence="3">CGMCC 1.12397</strain>
    </source>
</reference>
<protein>
    <submittedName>
        <fullName evidence="3">Uncharacterized protein</fullName>
    </submittedName>
</protein>
<feature type="transmembrane region" description="Helical" evidence="1">
    <location>
        <begin position="71"/>
        <end position="92"/>
    </location>
</feature>
<dbReference type="RefSeq" id="WP_092538563.1">
    <property type="nucleotide sequence ID" value="NZ_FNKQ01000003.1"/>
</dbReference>
<evidence type="ECO:0000313" key="5">
    <source>
        <dbReference type="Proteomes" id="UP000255421"/>
    </source>
</evidence>
<accession>A0A1H1EYK7</accession>
<feature type="transmembrane region" description="Helical" evidence="1">
    <location>
        <begin position="113"/>
        <end position="133"/>
    </location>
</feature>
<keyword evidence="5" id="KW-1185">Reference proteome</keyword>
<feature type="transmembrane region" description="Helical" evidence="1">
    <location>
        <begin position="40"/>
        <end position="59"/>
    </location>
</feature>
<sequence length="186" mass="19231">MALLEELGPVFVFALTAGVSAFVTLGARRSHRDGTRPFGSALRVGLLGAGLLYLAATLARSLATGGSAEDVPGLLFVALVAFLVLAVLPLAVGRRLLRRATGVDSDTALRFAADGWAVTMLAVFGLYLAYWLLAQGLYYPGHGRICYIDQCTGVTVASAVTILAGSLVAVLGPGLAGLRLRAAAEE</sequence>
<evidence type="ECO:0000313" key="4">
    <source>
        <dbReference type="Proteomes" id="UP000199289"/>
    </source>
</evidence>
<keyword evidence="1" id="KW-0812">Transmembrane</keyword>
<organism evidence="3 4">
    <name type="scientific">Halopelagius longus</name>
    <dbReference type="NCBI Taxonomy" id="1236180"/>
    <lineage>
        <taxon>Archaea</taxon>
        <taxon>Methanobacteriati</taxon>
        <taxon>Methanobacteriota</taxon>
        <taxon>Stenosarchaea group</taxon>
        <taxon>Halobacteria</taxon>
        <taxon>Halobacteriales</taxon>
        <taxon>Haloferacaceae</taxon>
    </lineage>
</organism>
<reference evidence="4" key="1">
    <citation type="submission" date="2016-10" db="EMBL/GenBank/DDBJ databases">
        <authorList>
            <person name="Varghese N."/>
            <person name="Submissions S."/>
        </authorList>
    </citation>
    <scope>NUCLEOTIDE SEQUENCE [LARGE SCALE GENOMIC DNA]</scope>
    <source>
        <strain evidence="4">CGMCC 1.12397</strain>
    </source>
</reference>
<evidence type="ECO:0000313" key="2">
    <source>
        <dbReference type="EMBL" id="RDI71925.1"/>
    </source>
</evidence>
<dbReference type="EMBL" id="QQST01000001">
    <property type="protein sequence ID" value="RDI71925.1"/>
    <property type="molecule type" value="Genomic_DNA"/>
</dbReference>
<gene>
    <name evidence="2" type="ORF">DWB78_09430</name>
    <name evidence="3" type="ORF">SAMN05216278_3104</name>
</gene>
<feature type="transmembrane region" description="Helical" evidence="1">
    <location>
        <begin position="6"/>
        <end position="28"/>
    </location>
</feature>
<name>A0A1H1EYK7_9EURY</name>
<keyword evidence="1" id="KW-0472">Membrane</keyword>
<evidence type="ECO:0000256" key="1">
    <source>
        <dbReference type="SAM" id="Phobius"/>
    </source>
</evidence>
<dbReference type="AlphaFoldDB" id="A0A1H1EYK7"/>
<dbReference type="OrthoDB" id="293703at2157"/>
<reference evidence="2 5" key="3">
    <citation type="submission" date="2018-07" db="EMBL/GenBank/DDBJ databases">
        <title>Genome sequence of extremly halophilic archaeon Halopelagius longus strain BC12-B1.</title>
        <authorList>
            <person name="Zhang X."/>
        </authorList>
    </citation>
    <scope>NUCLEOTIDE SEQUENCE [LARGE SCALE GENOMIC DNA]</scope>
    <source>
        <strain evidence="2 5">BC12-B1</strain>
    </source>
</reference>
<proteinExistence type="predicted"/>
<evidence type="ECO:0000313" key="3">
    <source>
        <dbReference type="EMBL" id="SDQ93216.1"/>
    </source>
</evidence>